<keyword evidence="3" id="KW-1185">Reference proteome</keyword>
<dbReference type="STRING" id="574349.SAMN05443545_10862"/>
<name>A0A1H3FKB5_9GAMM</name>
<organism evidence="2 3">
    <name type="scientific">Aidingimonas halophila</name>
    <dbReference type="NCBI Taxonomy" id="574349"/>
    <lineage>
        <taxon>Bacteria</taxon>
        <taxon>Pseudomonadati</taxon>
        <taxon>Pseudomonadota</taxon>
        <taxon>Gammaproteobacteria</taxon>
        <taxon>Oceanospirillales</taxon>
        <taxon>Halomonadaceae</taxon>
        <taxon>Aidingimonas</taxon>
    </lineage>
</organism>
<feature type="signal peptide" evidence="1">
    <location>
        <begin position="1"/>
        <end position="25"/>
    </location>
</feature>
<sequence>MPTSRALWLTFVVSLLLVSSPLAMAQSAEQEWHAYQDALERGERHADYWQTGWTTFYAGSLAYNAWQSSEGNSSDDRFDARVGAVKSALALGGMLLDRQPHPEARRKLEQISGQDPDDRLARARDVIQETAEEERRRRGWRARLGSLAVNTVGGLVIGVGDDRPDDGAISFATGMLVSELQLWSQPGQAGHAINRFQPAELSFGDMQIDYEYAWVMGPDQLGVHLRY</sequence>
<evidence type="ECO:0000313" key="2">
    <source>
        <dbReference type="EMBL" id="SDX91441.1"/>
    </source>
</evidence>
<protein>
    <submittedName>
        <fullName evidence="2">Uncharacterized protein</fullName>
    </submittedName>
</protein>
<dbReference type="RefSeq" id="WP_092571380.1">
    <property type="nucleotide sequence ID" value="NZ_BMXH01000014.1"/>
</dbReference>
<gene>
    <name evidence="2" type="ORF">SAMN05443545_10862</name>
</gene>
<dbReference type="AlphaFoldDB" id="A0A1H3FKB5"/>
<proteinExistence type="predicted"/>
<dbReference type="Proteomes" id="UP000198500">
    <property type="component" value="Unassembled WGS sequence"/>
</dbReference>
<dbReference type="EMBL" id="FNNI01000008">
    <property type="protein sequence ID" value="SDX91441.1"/>
    <property type="molecule type" value="Genomic_DNA"/>
</dbReference>
<accession>A0A1H3FKB5</accession>
<dbReference type="OrthoDB" id="6077363at2"/>
<reference evidence="2 3" key="1">
    <citation type="submission" date="2016-10" db="EMBL/GenBank/DDBJ databases">
        <authorList>
            <person name="de Groot N.N."/>
        </authorList>
    </citation>
    <scope>NUCLEOTIDE SEQUENCE [LARGE SCALE GENOMIC DNA]</scope>
    <source>
        <strain evidence="2 3">DSM 19219</strain>
    </source>
</reference>
<evidence type="ECO:0000313" key="3">
    <source>
        <dbReference type="Proteomes" id="UP000198500"/>
    </source>
</evidence>
<evidence type="ECO:0000256" key="1">
    <source>
        <dbReference type="SAM" id="SignalP"/>
    </source>
</evidence>
<keyword evidence="1" id="KW-0732">Signal</keyword>
<feature type="chain" id="PRO_5011496235" evidence="1">
    <location>
        <begin position="26"/>
        <end position="227"/>
    </location>
</feature>